<comment type="subcellular location">
    <subcellularLocation>
        <location evidence="1">Nucleus</location>
        <location evidence="1">Nuclear pore complex</location>
    </subcellularLocation>
</comment>
<dbReference type="AlphaFoldDB" id="A0A8H7ELT3"/>
<dbReference type="InterPro" id="IPR019321">
    <property type="entry name" value="Nucleoporin_Nup88"/>
</dbReference>
<dbReference type="Pfam" id="PF10168">
    <property type="entry name" value="Nup88"/>
    <property type="match status" value="2"/>
</dbReference>
<keyword evidence="4" id="KW-0653">Protein transport</keyword>
<evidence type="ECO:0000313" key="9">
    <source>
        <dbReference type="EMBL" id="KAF7720796.1"/>
    </source>
</evidence>
<feature type="coiled-coil region" evidence="8">
    <location>
        <begin position="812"/>
        <end position="839"/>
    </location>
</feature>
<keyword evidence="8" id="KW-0175">Coiled coil</keyword>
<dbReference type="InterPro" id="IPR036322">
    <property type="entry name" value="WD40_repeat_dom_sf"/>
</dbReference>
<reference evidence="9" key="1">
    <citation type="submission" date="2020-01" db="EMBL/GenBank/DDBJ databases">
        <title>Genome Sequencing of Three Apophysomyces-Like Fungal Strains Confirms a Novel Fungal Genus in the Mucoromycota with divergent Burkholderia-like Endosymbiotic Bacteria.</title>
        <authorList>
            <person name="Stajich J.E."/>
            <person name="Macias A.M."/>
            <person name="Carter-House D."/>
            <person name="Lovett B."/>
            <person name="Kasson L.R."/>
            <person name="Berry K."/>
            <person name="Grigoriev I."/>
            <person name="Chang Y."/>
            <person name="Spatafora J."/>
            <person name="Kasson M.T."/>
        </authorList>
    </citation>
    <scope>NUCLEOTIDE SEQUENCE</scope>
    <source>
        <strain evidence="9">NRRL A-21654</strain>
    </source>
</reference>
<dbReference type="PANTHER" id="PTHR13257:SF0">
    <property type="entry name" value="NUCLEAR PORE COMPLEX PROTEIN NUP88"/>
    <property type="match status" value="1"/>
</dbReference>
<name>A0A8H7ELT3_9FUNG</name>
<keyword evidence="6" id="KW-0906">Nuclear pore complex</keyword>
<keyword evidence="7" id="KW-0539">Nucleus</keyword>
<proteinExistence type="predicted"/>
<evidence type="ECO:0000256" key="3">
    <source>
        <dbReference type="ARBA" id="ARBA00022816"/>
    </source>
</evidence>
<keyword evidence="2" id="KW-0813">Transport</keyword>
<keyword evidence="10" id="KW-1185">Reference proteome</keyword>
<evidence type="ECO:0000256" key="6">
    <source>
        <dbReference type="ARBA" id="ARBA00023132"/>
    </source>
</evidence>
<dbReference type="GO" id="GO:0017056">
    <property type="term" value="F:structural constituent of nuclear pore"/>
    <property type="evidence" value="ECO:0007669"/>
    <property type="project" value="InterPro"/>
</dbReference>
<keyword evidence="5" id="KW-0811">Translocation</keyword>
<evidence type="ECO:0008006" key="11">
    <source>
        <dbReference type="Google" id="ProtNLM"/>
    </source>
</evidence>
<dbReference type="GO" id="GO:0006406">
    <property type="term" value="P:mRNA export from nucleus"/>
    <property type="evidence" value="ECO:0007669"/>
    <property type="project" value="TreeGrafter"/>
</dbReference>
<evidence type="ECO:0000256" key="4">
    <source>
        <dbReference type="ARBA" id="ARBA00022927"/>
    </source>
</evidence>
<dbReference type="GO" id="GO:0000055">
    <property type="term" value="P:ribosomal large subunit export from nucleus"/>
    <property type="evidence" value="ECO:0007669"/>
    <property type="project" value="InterPro"/>
</dbReference>
<dbReference type="GO" id="GO:0005643">
    <property type="term" value="C:nuclear pore"/>
    <property type="evidence" value="ECO:0007669"/>
    <property type="project" value="UniProtKB-SubCell"/>
</dbReference>
<evidence type="ECO:0000313" key="10">
    <source>
        <dbReference type="Proteomes" id="UP000605846"/>
    </source>
</evidence>
<dbReference type="Proteomes" id="UP000605846">
    <property type="component" value="Unassembled WGS sequence"/>
</dbReference>
<evidence type="ECO:0000256" key="2">
    <source>
        <dbReference type="ARBA" id="ARBA00022448"/>
    </source>
</evidence>
<dbReference type="PANTHER" id="PTHR13257">
    <property type="entry name" value="NUCLEOPORIN NUP84-RELATED"/>
    <property type="match status" value="1"/>
</dbReference>
<keyword evidence="3" id="KW-0509">mRNA transport</keyword>
<dbReference type="SUPFAM" id="SSF50978">
    <property type="entry name" value="WD40 repeat-like"/>
    <property type="match status" value="1"/>
</dbReference>
<protein>
    <recommendedName>
        <fullName evidence="11">Nucleoporin nup82</fullName>
    </recommendedName>
</protein>
<dbReference type="InterPro" id="IPR037700">
    <property type="entry name" value="NUP88/NUP82"/>
</dbReference>
<evidence type="ECO:0000256" key="8">
    <source>
        <dbReference type="SAM" id="Coils"/>
    </source>
</evidence>
<accession>A0A8H7ELT3</accession>
<gene>
    <name evidence="9" type="ORF">EC973_006072</name>
</gene>
<comment type="caution">
    <text evidence="9">The sequence shown here is derived from an EMBL/GenBank/DDBJ whole genome shotgun (WGS) entry which is preliminary data.</text>
</comment>
<dbReference type="OrthoDB" id="341482at2759"/>
<evidence type="ECO:0000256" key="1">
    <source>
        <dbReference type="ARBA" id="ARBA00004567"/>
    </source>
</evidence>
<evidence type="ECO:0000256" key="5">
    <source>
        <dbReference type="ARBA" id="ARBA00023010"/>
    </source>
</evidence>
<organism evidence="9 10">
    <name type="scientific">Apophysomyces ossiformis</name>
    <dbReference type="NCBI Taxonomy" id="679940"/>
    <lineage>
        <taxon>Eukaryota</taxon>
        <taxon>Fungi</taxon>
        <taxon>Fungi incertae sedis</taxon>
        <taxon>Mucoromycota</taxon>
        <taxon>Mucoromycotina</taxon>
        <taxon>Mucoromycetes</taxon>
        <taxon>Mucorales</taxon>
        <taxon>Mucorineae</taxon>
        <taxon>Mucoraceae</taxon>
        <taxon>Apophysomyces</taxon>
    </lineage>
</organism>
<dbReference type="GO" id="GO:0000056">
    <property type="term" value="P:ribosomal small subunit export from nucleus"/>
    <property type="evidence" value="ECO:0007669"/>
    <property type="project" value="InterPro"/>
</dbReference>
<dbReference type="EMBL" id="JABAYA010000364">
    <property type="protein sequence ID" value="KAF7720796.1"/>
    <property type="molecule type" value="Genomic_DNA"/>
</dbReference>
<sequence length="843" mass="95077">MASALPENWLDYLADHPLFQSTEASKTSQPAEERTRVLALRDHDLLVAVGSHIRTINLNDVKDAWLKAANEKLKGKADQQNVDKSWLYDIPYKALETPEINFTISTLTVNPSGRFLAVTGEHQVVIVVLPRHGLSSEAERISRKQRVVCNTLTVGQTIYDGEKKISVLKVAWHPLSETQSHILILGDDSRLRMFDISADIEAPEQVFDLAPSQRKHDASPLQGIVVTDELDADEEAVSFSIGGPSKDDSGWESFTVYYALRSGHMYALCPVLPLKSTVRRQHLESLSCIAYAKINYAEEKAKKDNEDDPVDIYLYRLQYQWIHDMLESAKKARKEHATLIDGESVSVRSNMCSIPHQIQRQGPFKITQDEDQIMEEGAWVSDMVHIRSKPVDILAVAFSNGTVRNYVLGSGIDAQWLMPNDTTQPWKRELREFLSLAEVLPKATLHEIYDFSLPELKNKQPVQLLSDPKYPDTFYAYHAAGVHTVIMKEWLEKLRKIDALYQQDGQTERGRDALASLNDDEGSKVRCLINSAPFKGGYAPMVGLVVLHDLYLSRCLLGLSHPSSLVSLELGIHRDLAADDTSTLASAVADQLKNITSDQRTANAIDSDYQCMLPLPPFETPSTLKGLQGLPNQPRIVVPSTMAGSKEVVITEESLLFLSDATAKVQRDIKALAQTASSIKKRIGLQEDEFKRQVHALKELYQRVEKYHSTASEREQRIRETAQTHAQLALRADALMRQLLKRYQPGISAHEKAWMEKLENIQKVVEGEHGYAWRLEKLRTEVEQLQSKQLKQRQPPVVTEIKRTSTLTSSQVESIKNTLENQSQLLESTRQRMKKLEKAIQST</sequence>
<dbReference type="GO" id="GO:0006606">
    <property type="term" value="P:protein import into nucleus"/>
    <property type="evidence" value="ECO:0007669"/>
    <property type="project" value="TreeGrafter"/>
</dbReference>
<evidence type="ECO:0000256" key="7">
    <source>
        <dbReference type="ARBA" id="ARBA00023242"/>
    </source>
</evidence>